<dbReference type="Gene3D" id="1.10.720.30">
    <property type="entry name" value="SAP domain"/>
    <property type="match status" value="1"/>
</dbReference>
<evidence type="ECO:0000256" key="1">
    <source>
        <dbReference type="SAM" id="MobiDB-lite"/>
    </source>
</evidence>
<protein>
    <recommendedName>
        <fullName evidence="2">SAP domain-containing protein</fullName>
    </recommendedName>
</protein>
<feature type="region of interest" description="Disordered" evidence="1">
    <location>
        <begin position="683"/>
        <end position="868"/>
    </location>
</feature>
<feature type="region of interest" description="Disordered" evidence="1">
    <location>
        <begin position="1"/>
        <end position="35"/>
    </location>
</feature>
<feature type="compositionally biased region" description="Basic and acidic residues" evidence="1">
    <location>
        <begin position="828"/>
        <end position="837"/>
    </location>
</feature>
<feature type="compositionally biased region" description="Polar residues" evidence="1">
    <location>
        <begin position="206"/>
        <end position="218"/>
    </location>
</feature>
<feature type="compositionally biased region" description="Basic residues" evidence="1">
    <location>
        <begin position="786"/>
        <end position="797"/>
    </location>
</feature>
<feature type="compositionally biased region" description="Gly residues" evidence="1">
    <location>
        <begin position="757"/>
        <end position="785"/>
    </location>
</feature>
<evidence type="ECO:0000313" key="4">
    <source>
        <dbReference type="Proteomes" id="UP000799764"/>
    </source>
</evidence>
<dbReference type="AlphaFoldDB" id="A0A9P4PS60"/>
<feature type="region of interest" description="Disordered" evidence="1">
    <location>
        <begin position="516"/>
        <end position="567"/>
    </location>
</feature>
<feature type="compositionally biased region" description="Basic and acidic residues" evidence="1">
    <location>
        <begin position="7"/>
        <end position="17"/>
    </location>
</feature>
<feature type="compositionally biased region" description="Gly residues" evidence="1">
    <location>
        <begin position="733"/>
        <end position="746"/>
    </location>
</feature>
<feature type="region of interest" description="Disordered" evidence="1">
    <location>
        <begin position="70"/>
        <end position="90"/>
    </location>
</feature>
<evidence type="ECO:0000313" key="3">
    <source>
        <dbReference type="EMBL" id="KAF2448263.1"/>
    </source>
</evidence>
<comment type="caution">
    <text evidence="3">The sequence shown here is derived from an EMBL/GenBank/DDBJ whole genome shotgun (WGS) entry which is preliminary data.</text>
</comment>
<gene>
    <name evidence="3" type="ORF">P171DRAFT_209673</name>
</gene>
<sequence length="868" mass="97503">MTTMTWTRHENREDPREPAPPFNVNGRRKSSTAEPGKIQLHTIIFFPVDYDDPHNMSITQVGMADNSLSTKPHTDMHREPPLAPNDKRSFTDEELPGYFRDPHFQRVQTRLRSIYFTPRHPTRTTHWDEESDTYAAIGQGKPQKKGARDEEPQKFLHQMPVFMDMLREKNFRTIYARNLQSALRHARRLKNRLDPTTPLPYKDPRTLQTPRTAGSDTLSEGLWTARDPPEQKVMLLTYRAVGSRIHMDSRAYDAHIDESVLLYPSREEVALDSAKVPDLRAFDVVAKKYDQWRPHWHRCDLSGRTPCDFEARGLRDVYDGKTQILKRSHSSCTRHLLTVEWRLPYTEPACYGALHDFNKDLKEEDVENVKAPATTGRLKAVEERVERQRPGVLPKRMENYALHNSHFFNYVHQEYVESLQKWGELRVFVAMRYDADGTNGKPEVVDIILTHFNTEPDADKVDEAIRQDNDPESAKGYGKDYRRKSQTKPILQGYCRARGLPVNGLKKDLQNRLVAHDAQRAQEPESASEASEFGAPEPDGDDEHELDGATLVGGGGGDADAGPATQPDEIPLIRCKYSSHNMNVTRLNLASTQGFTEYPRVTIPAIKRFALAQYLRLHKRFPTQFESLNVGARLDIGVGPKQVLFLNEVTRWWFASWFGGFEDVGRQDVVARAFAESFAHVYRVDPPGEGEGDEESADDEDDFDEDGFEDSAVLYKVKKGGTEGKRPRVGRVVGDGGGDDGGGNGGDEADGDDGDGDGGGAGGGRGGRGGGSNRGGRKTGGGGAKGKGKRKGKKKHTPTPAIDDDGDQNNKANPQDTPVPDVEDEARDEGVEQEPKQLRRTPRTRKKRLSVDNDDNEEKPPRKKGRKK</sequence>
<dbReference type="Pfam" id="PF02037">
    <property type="entry name" value="SAP"/>
    <property type="match status" value="1"/>
</dbReference>
<dbReference type="Proteomes" id="UP000799764">
    <property type="component" value="Unassembled WGS sequence"/>
</dbReference>
<feature type="compositionally biased region" description="Basic and acidic residues" evidence="1">
    <location>
        <begin position="463"/>
        <end position="480"/>
    </location>
</feature>
<keyword evidence="4" id="KW-1185">Reference proteome</keyword>
<dbReference type="InterPro" id="IPR003034">
    <property type="entry name" value="SAP_dom"/>
</dbReference>
<evidence type="ECO:0000259" key="2">
    <source>
        <dbReference type="PROSITE" id="PS50800"/>
    </source>
</evidence>
<feature type="compositionally biased region" description="Low complexity" evidence="1">
    <location>
        <begin position="524"/>
        <end position="537"/>
    </location>
</feature>
<proteinExistence type="predicted"/>
<feature type="domain" description="SAP" evidence="2">
    <location>
        <begin position="483"/>
        <end position="517"/>
    </location>
</feature>
<feature type="compositionally biased region" description="Basic and acidic residues" evidence="1">
    <location>
        <begin position="72"/>
        <end position="90"/>
    </location>
</feature>
<dbReference type="OrthoDB" id="4789692at2759"/>
<dbReference type="PROSITE" id="PS50800">
    <property type="entry name" value="SAP"/>
    <property type="match status" value="1"/>
</dbReference>
<dbReference type="InterPro" id="IPR036361">
    <property type="entry name" value="SAP_dom_sf"/>
</dbReference>
<accession>A0A9P4PS60</accession>
<organism evidence="3 4">
    <name type="scientific">Karstenula rhodostoma CBS 690.94</name>
    <dbReference type="NCBI Taxonomy" id="1392251"/>
    <lineage>
        <taxon>Eukaryota</taxon>
        <taxon>Fungi</taxon>
        <taxon>Dikarya</taxon>
        <taxon>Ascomycota</taxon>
        <taxon>Pezizomycotina</taxon>
        <taxon>Dothideomycetes</taxon>
        <taxon>Pleosporomycetidae</taxon>
        <taxon>Pleosporales</taxon>
        <taxon>Massarineae</taxon>
        <taxon>Didymosphaeriaceae</taxon>
        <taxon>Karstenula</taxon>
    </lineage>
</organism>
<feature type="compositionally biased region" description="Basic residues" evidence="1">
    <location>
        <begin position="838"/>
        <end position="848"/>
    </location>
</feature>
<feature type="compositionally biased region" description="Acidic residues" evidence="1">
    <location>
        <begin position="747"/>
        <end position="756"/>
    </location>
</feature>
<reference evidence="3" key="1">
    <citation type="journal article" date="2020" name="Stud. Mycol.">
        <title>101 Dothideomycetes genomes: a test case for predicting lifestyles and emergence of pathogens.</title>
        <authorList>
            <person name="Haridas S."/>
            <person name="Albert R."/>
            <person name="Binder M."/>
            <person name="Bloem J."/>
            <person name="Labutti K."/>
            <person name="Salamov A."/>
            <person name="Andreopoulos B."/>
            <person name="Baker S."/>
            <person name="Barry K."/>
            <person name="Bills G."/>
            <person name="Bluhm B."/>
            <person name="Cannon C."/>
            <person name="Castanera R."/>
            <person name="Culley D."/>
            <person name="Daum C."/>
            <person name="Ezra D."/>
            <person name="Gonzalez J."/>
            <person name="Henrissat B."/>
            <person name="Kuo A."/>
            <person name="Liang C."/>
            <person name="Lipzen A."/>
            <person name="Lutzoni F."/>
            <person name="Magnuson J."/>
            <person name="Mondo S."/>
            <person name="Nolan M."/>
            <person name="Ohm R."/>
            <person name="Pangilinan J."/>
            <person name="Park H.-J."/>
            <person name="Ramirez L."/>
            <person name="Alfaro M."/>
            <person name="Sun H."/>
            <person name="Tritt A."/>
            <person name="Yoshinaga Y."/>
            <person name="Zwiers L.-H."/>
            <person name="Turgeon B."/>
            <person name="Goodwin S."/>
            <person name="Spatafora J."/>
            <person name="Crous P."/>
            <person name="Grigoriev I."/>
        </authorList>
    </citation>
    <scope>NUCLEOTIDE SEQUENCE</scope>
    <source>
        <strain evidence="3">CBS 690.94</strain>
    </source>
</reference>
<feature type="region of interest" description="Disordered" evidence="1">
    <location>
        <begin position="463"/>
        <end position="485"/>
    </location>
</feature>
<dbReference type="EMBL" id="MU001495">
    <property type="protein sequence ID" value="KAF2448263.1"/>
    <property type="molecule type" value="Genomic_DNA"/>
</dbReference>
<feature type="compositionally biased region" description="Acidic residues" evidence="1">
    <location>
        <begin position="688"/>
        <end position="709"/>
    </location>
</feature>
<feature type="region of interest" description="Disordered" evidence="1">
    <location>
        <begin position="192"/>
        <end position="223"/>
    </location>
</feature>
<name>A0A9P4PS60_9PLEO</name>